<dbReference type="EMBL" id="LGSP01000051">
    <property type="protein sequence ID" value="KNE80408.1"/>
    <property type="molecule type" value="Genomic_DNA"/>
</dbReference>
<accession>A0ACC4W784</accession>
<sequence length="647" mass="71076">MTPPQRRTRCAPSDHPRFRTTALGAAAFLALAGLNAPAAISYAERTYHAYKIEQPEYKAHWDLLGVPEKYRVNAIHAALLHTGKVLLIAGSGNNEKMFKAGTFKTLLWDPEKNTFRLIPTPEDLFCSGHAQLPSGKLLVAGGTARYEVLEGKVERAGGGMLVKNEDPDRPHHFPRGTVFRSPDGKQYRTTRAFELPAAEKKKRKGGKVTVTASEERVFVEAVRKGRSQVTRRPAQYSVDGLKGADRRNVYGLAQSLTLDKQDYHGLDVAYEFDPVAERYLPVDPMAEARWYPTLVTLEDDRVLAVSGLDEIGQVVPGKNEVFDPETRTWSPAPERYFPTYPALFLTRGGDLFYSGSNAGYGPADKGRAPGLWNVEKNTFRPVPGLADQDQLETSASVLLPPAQEQKVMVLGGGGVGESPKSTARTAVADLARKDPRFTPGPDLPQGTRYLSSVLLPDDTVFTTGGSEDYRGKGESDIHKAQFYLPEKNAFRPAASPVVGRNYHSEALLLPDGRVATFGSDPLYADPDNNQPGTFEQRVEIFSPPYLHRGERPRITGGPAEAERGDTAVFTVESGQRASRARLIRPSAITHTTDVEQRSVELGLERRSGGRLALTVPEDPALVPRGWYMLFVTDSAGVPSKAHWVHIR</sequence>
<organism evidence="1 2">
    <name type="scientific">Streptomyces fradiae</name>
    <name type="common">Streptomyces roseoflavus</name>
    <dbReference type="NCBI Taxonomy" id="1906"/>
    <lineage>
        <taxon>Bacteria</taxon>
        <taxon>Bacillati</taxon>
        <taxon>Actinomycetota</taxon>
        <taxon>Actinomycetes</taxon>
        <taxon>Kitasatosporales</taxon>
        <taxon>Streptomycetaceae</taxon>
        <taxon>Streptomyces</taxon>
    </lineage>
</organism>
<evidence type="ECO:0000313" key="2">
    <source>
        <dbReference type="Proteomes" id="UP000037185"/>
    </source>
</evidence>
<evidence type="ECO:0000313" key="1">
    <source>
        <dbReference type="EMBL" id="KNE80408.1"/>
    </source>
</evidence>
<protein>
    <submittedName>
        <fullName evidence="1">Galactose oxidase</fullName>
    </submittedName>
</protein>
<gene>
    <name evidence="1" type="ORF">ADZ36_22205</name>
</gene>
<reference evidence="1" key="1">
    <citation type="submission" date="2015-07" db="EMBL/GenBank/DDBJ databases">
        <title>Draft genome sequence of Streptomyces fradiae, a resistant strain to nitron-oligomycin.</title>
        <authorList>
            <person name="Vatlin A.A."/>
            <person name="Bekker O.B."/>
            <person name="Danilenko V.N."/>
        </authorList>
    </citation>
    <scope>NUCLEOTIDE SEQUENCE</scope>
    <source>
        <strain evidence="1">Olg1-1</strain>
    </source>
</reference>
<name>A0ACC4W784_STRFR</name>
<dbReference type="Proteomes" id="UP000037185">
    <property type="component" value="Unassembled WGS sequence"/>
</dbReference>
<keyword evidence="2" id="KW-1185">Reference proteome</keyword>
<comment type="caution">
    <text evidence="1">The sequence shown here is derived from an EMBL/GenBank/DDBJ whole genome shotgun (WGS) entry which is preliminary data.</text>
</comment>
<proteinExistence type="predicted"/>